<dbReference type="GO" id="GO:0003700">
    <property type="term" value="F:DNA-binding transcription factor activity"/>
    <property type="evidence" value="ECO:0007669"/>
    <property type="project" value="InterPro"/>
</dbReference>
<dbReference type="SMART" id="SM00575">
    <property type="entry name" value="ZnF_PMZ"/>
    <property type="match status" value="1"/>
</dbReference>
<feature type="domain" description="SWIM-type" evidence="11">
    <location>
        <begin position="761"/>
        <end position="793"/>
    </location>
</feature>
<dbReference type="SMART" id="SM00380">
    <property type="entry name" value="AP2"/>
    <property type="match status" value="2"/>
</dbReference>
<dbReference type="PROSITE" id="PS51032">
    <property type="entry name" value="AP2_ERF"/>
    <property type="match status" value="2"/>
</dbReference>
<evidence type="ECO:0000256" key="7">
    <source>
        <dbReference type="ARBA" id="ARBA00023163"/>
    </source>
</evidence>
<evidence type="ECO:0000256" key="1">
    <source>
        <dbReference type="ARBA" id="ARBA00004123"/>
    </source>
</evidence>
<evidence type="ECO:0000259" key="12">
    <source>
        <dbReference type="PROSITE" id="PS51032"/>
    </source>
</evidence>
<reference evidence="13" key="1">
    <citation type="submission" date="2021-01" db="EMBL/GenBank/DDBJ databases">
        <authorList>
            <person name="Bezrukov I."/>
        </authorList>
    </citation>
    <scope>NUCLEOTIDE SEQUENCE</scope>
</reference>
<evidence type="ECO:0000313" key="13">
    <source>
        <dbReference type="EMBL" id="CAE5963908.1"/>
    </source>
</evidence>
<evidence type="ECO:0000256" key="8">
    <source>
        <dbReference type="ARBA" id="ARBA00023242"/>
    </source>
</evidence>
<evidence type="ECO:0000256" key="6">
    <source>
        <dbReference type="ARBA" id="ARBA00023125"/>
    </source>
</evidence>
<feature type="region of interest" description="Disordered" evidence="10">
    <location>
        <begin position="575"/>
        <end position="650"/>
    </location>
</feature>
<dbReference type="InterPro" id="IPR036955">
    <property type="entry name" value="AP2/ERF_dom_sf"/>
</dbReference>
<dbReference type="InterPro" id="IPR007527">
    <property type="entry name" value="Znf_SWIM"/>
</dbReference>
<dbReference type="PROSITE" id="PS50966">
    <property type="entry name" value="ZF_SWIM"/>
    <property type="match status" value="1"/>
</dbReference>
<evidence type="ECO:0000256" key="5">
    <source>
        <dbReference type="ARBA" id="ARBA00023015"/>
    </source>
</evidence>
<protein>
    <submittedName>
        <fullName evidence="13">Uncharacterized protein</fullName>
    </submittedName>
</protein>
<keyword evidence="3 9" id="KW-0863">Zinc-finger</keyword>
<dbReference type="FunFam" id="3.30.730.10:FF:000003">
    <property type="entry name" value="AP2-like ethylene-responsive transcription factor ANT"/>
    <property type="match status" value="1"/>
</dbReference>
<comment type="subcellular location">
    <subcellularLocation>
        <location evidence="1">Nucleus</location>
    </subcellularLocation>
</comment>
<dbReference type="GO" id="GO:0005634">
    <property type="term" value="C:nucleus"/>
    <property type="evidence" value="ECO:0007669"/>
    <property type="project" value="UniProtKB-SubCell"/>
</dbReference>
<evidence type="ECO:0000313" key="14">
    <source>
        <dbReference type="Proteomes" id="UP000682877"/>
    </source>
</evidence>
<dbReference type="EMBL" id="LR999452">
    <property type="protein sequence ID" value="CAE5963908.1"/>
    <property type="molecule type" value="Genomic_DNA"/>
</dbReference>
<dbReference type="Pfam" id="PF00847">
    <property type="entry name" value="AP2"/>
    <property type="match status" value="2"/>
</dbReference>
<dbReference type="Pfam" id="PF04434">
    <property type="entry name" value="SWIM"/>
    <property type="match status" value="1"/>
</dbReference>
<dbReference type="InterPro" id="IPR001471">
    <property type="entry name" value="AP2/ERF_dom"/>
</dbReference>
<gene>
    <name evidence="13" type="ORF">AARE701A_LOCUS5268</name>
</gene>
<dbReference type="CDD" id="cd00018">
    <property type="entry name" value="AP2"/>
    <property type="match status" value="2"/>
</dbReference>
<dbReference type="PANTHER" id="PTHR32467:SF90">
    <property type="entry name" value="AP2-LIKE ETHYLENE-RESPONSIVE TRANSCRIPTION FACTOR AIL1"/>
    <property type="match status" value="1"/>
</dbReference>
<keyword evidence="4" id="KW-0862">Zinc</keyword>
<dbReference type="Proteomes" id="UP000682877">
    <property type="component" value="Chromosome 2"/>
</dbReference>
<dbReference type="SUPFAM" id="SSF54171">
    <property type="entry name" value="DNA-binding domain"/>
    <property type="match status" value="2"/>
</dbReference>
<name>A0A8S1ZYI5_ARAAE</name>
<evidence type="ECO:0000259" key="11">
    <source>
        <dbReference type="PROSITE" id="PS50966"/>
    </source>
</evidence>
<accession>A0A8S1ZYI5</accession>
<dbReference type="Gene3D" id="3.30.730.10">
    <property type="entry name" value="AP2/ERF domain"/>
    <property type="match status" value="2"/>
</dbReference>
<feature type="domain" description="AP2/ERF" evidence="12">
    <location>
        <begin position="198"/>
        <end position="261"/>
    </location>
</feature>
<organism evidence="13 14">
    <name type="scientific">Arabidopsis arenosa</name>
    <name type="common">Sand rock-cress</name>
    <name type="synonym">Cardaminopsis arenosa</name>
    <dbReference type="NCBI Taxonomy" id="38785"/>
    <lineage>
        <taxon>Eukaryota</taxon>
        <taxon>Viridiplantae</taxon>
        <taxon>Streptophyta</taxon>
        <taxon>Embryophyta</taxon>
        <taxon>Tracheophyta</taxon>
        <taxon>Spermatophyta</taxon>
        <taxon>Magnoliopsida</taxon>
        <taxon>eudicotyledons</taxon>
        <taxon>Gunneridae</taxon>
        <taxon>Pentapetalae</taxon>
        <taxon>rosids</taxon>
        <taxon>malvids</taxon>
        <taxon>Brassicales</taxon>
        <taxon>Brassicaceae</taxon>
        <taxon>Camelineae</taxon>
        <taxon>Arabidopsis</taxon>
    </lineage>
</organism>
<evidence type="ECO:0000256" key="2">
    <source>
        <dbReference type="ARBA" id="ARBA00022723"/>
    </source>
</evidence>
<feature type="domain" description="AP2/ERF" evidence="12">
    <location>
        <begin position="297"/>
        <end position="358"/>
    </location>
</feature>
<evidence type="ECO:0000256" key="3">
    <source>
        <dbReference type="ARBA" id="ARBA00022771"/>
    </source>
</evidence>
<evidence type="ECO:0000256" key="4">
    <source>
        <dbReference type="ARBA" id="ARBA00022833"/>
    </source>
</evidence>
<dbReference type="InterPro" id="IPR016177">
    <property type="entry name" value="DNA-bd_dom_sf"/>
</dbReference>
<dbReference type="GO" id="GO:0003677">
    <property type="term" value="F:DNA binding"/>
    <property type="evidence" value="ECO:0007669"/>
    <property type="project" value="UniProtKB-KW"/>
</dbReference>
<feature type="compositionally biased region" description="Acidic residues" evidence="10">
    <location>
        <begin position="625"/>
        <end position="635"/>
    </location>
</feature>
<evidence type="ECO:0000256" key="10">
    <source>
        <dbReference type="SAM" id="MobiDB-lite"/>
    </source>
</evidence>
<dbReference type="PANTHER" id="PTHR32467">
    <property type="entry name" value="AP2-LIKE ETHYLENE-RESPONSIVE TRANSCRIPTION FACTOR"/>
    <property type="match status" value="1"/>
</dbReference>
<sequence length="890" mass="99322">MQVWGYDINLDHHHHQHDEVPKVEDLLSNSHQTEYPMNHNQTSVNCTTVVNRLNPPGYVLHEQPVVTPQYPNLDPDLSHEYGAFERVGSVSVFKSWLGQGTPAFPFSSTYVTEEGGTSNNISHFSNEETGYNTNGSMLSLALSHGACSDLINETNASVVPVEEPVKIDEKRKRLTGKSQVKDLVPRKSVDSFGQRTSQYRGVTRHRWTGRYEAHLWDNSCKKEGQTRKGRQGGYDEEEKAARAYDLAALKYWGPTTHLNFPLSNYEKEIEELNNMNRQEFVAMLRRNSSGFSRGASIYRGVTRHHQHGRWQARIGRVAGNKDLYLGTFSTQEEAAEAYDIAAIKFRGLNAAGRWILYSTGEWEFKMDSYRQGRALSLMGLKTFRDLELKVRQLYRMERSSISTELSYMFEDNLALLAGVQPGPTMIRCDRQFRSFKSLSIHDKSVNLFVCFREGDGVKVGPTPEARRIGSCFAKGLELGDSSAGIVEAGGNSRATEEVGYFSGLLSAVQDNNTVYPPVQGNNSQLAIAQSSDVIDSSGGWDISDEILLAAVEAVEKSSKTDLVAFTGLTTSVAVEDGMESSGDEECSENSDDSYTYSGGSESEDDDYDYENNTVGRLEAGREIVGDEDSGDDDFVEQPPKKKVRQKEKGKGIEERTDNLACVGAVMTEFLHTIQKGISIDEVYGYEDIEPMFGDDDMDRKAAHVDLSKEDDNMKKISRTVGDIPIAVERELLKRFKGGLGMTVLAVGRWDFEVVAKDGEQFLVSLEQQTCSCLEFQKIRIPCVHAMAAAHDRNLEFRTLVGEMHRLEMWSPTVQESILPVRDPSEVDVPEEIRVLCLMPPKTKRPPGRPPKLRIHSVGEYEGNNKSKQPNKCGRCGGVGHNRVTCTNPLG</sequence>
<dbReference type="AlphaFoldDB" id="A0A8S1ZYI5"/>
<dbReference type="InterPro" id="IPR006564">
    <property type="entry name" value="Znf_PMZ"/>
</dbReference>
<proteinExistence type="predicted"/>
<keyword evidence="2" id="KW-0479">Metal-binding</keyword>
<feature type="compositionally biased region" description="Acidic residues" evidence="10">
    <location>
        <begin position="576"/>
        <end position="591"/>
    </location>
</feature>
<keyword evidence="8" id="KW-0539">Nucleus</keyword>
<keyword evidence="5" id="KW-0805">Transcription regulation</keyword>
<dbReference type="GO" id="GO:0008270">
    <property type="term" value="F:zinc ion binding"/>
    <property type="evidence" value="ECO:0007669"/>
    <property type="project" value="UniProtKB-KW"/>
</dbReference>
<keyword evidence="7" id="KW-0804">Transcription</keyword>
<keyword evidence="14" id="KW-1185">Reference proteome</keyword>
<keyword evidence="6" id="KW-0238">DNA-binding</keyword>
<evidence type="ECO:0000256" key="9">
    <source>
        <dbReference type="PROSITE-ProRule" id="PRU00325"/>
    </source>
</evidence>